<evidence type="ECO:0000259" key="5">
    <source>
        <dbReference type="Pfam" id="PF07622"/>
    </source>
</evidence>
<keyword evidence="1" id="KW-0802">TPR repeat</keyword>
<protein>
    <recommendedName>
        <fullName evidence="9">Tetratricopeptide repeat protein</fullName>
    </recommendedName>
</protein>
<dbReference type="Pfam" id="PF20407">
    <property type="entry name" value="DUF1583_N"/>
    <property type="match status" value="2"/>
</dbReference>
<dbReference type="InterPro" id="IPR011990">
    <property type="entry name" value="TPR-like_helical_dom_sf"/>
</dbReference>
<accession>A0A2S8GAM1</accession>
<feature type="domain" description="DUF1583" evidence="6">
    <location>
        <begin position="3674"/>
        <end position="3816"/>
    </location>
</feature>
<dbReference type="PANTHER" id="PTHR12558:SF13">
    <property type="entry name" value="CELL DIVISION CYCLE PROTEIN 27 HOMOLOG"/>
    <property type="match status" value="1"/>
</dbReference>
<dbReference type="Pfam" id="PF13432">
    <property type="entry name" value="TPR_16"/>
    <property type="match status" value="3"/>
</dbReference>
<feature type="domain" description="DUF1581" evidence="4">
    <location>
        <begin position="3569"/>
        <end position="3651"/>
    </location>
</feature>
<evidence type="ECO:0000256" key="2">
    <source>
        <dbReference type="SAM" id="Coils"/>
    </source>
</evidence>
<name>A0A2S8GAM1_9BACT</name>
<gene>
    <name evidence="7" type="ORF">C5Y98_04095</name>
</gene>
<proteinExistence type="predicted"/>
<reference evidence="7 8" key="1">
    <citation type="submission" date="2018-02" db="EMBL/GenBank/DDBJ databases">
        <title>Comparative genomes isolates from brazilian mangrove.</title>
        <authorList>
            <person name="Araujo J.E."/>
            <person name="Taketani R.G."/>
            <person name="Silva M.C.P."/>
            <person name="Loureco M.V."/>
            <person name="Andreote F.D."/>
        </authorList>
    </citation>
    <scope>NUCLEOTIDE SEQUENCE [LARGE SCALE GENOMIC DNA]</scope>
    <source>
        <strain evidence="7 8">NAP PRIS-MGV</strain>
    </source>
</reference>
<keyword evidence="2" id="KW-0175">Coiled coil</keyword>
<feature type="repeat" description="TPR" evidence="1">
    <location>
        <begin position="609"/>
        <end position="642"/>
    </location>
</feature>
<sequence length="4051" mass="454795">MRWFATIYEGAWNMRLLSALFIHHLTAGALLLLLMPTITLAQEADQPEAKAPEYSEEEQRQIDLAERFLSILQRNPREGTALDRVYGHHLEFGTLDQFVASLEADLKKDDKNGAIWMVLGMVQARRGEDGAAIEAYQKAETLRADDPIPAYYLGQTLLRMGKRDDAVAAMERSLERDPARKDELEIFQQLGRIHQRAQRTDEALKVWKRLEELYPDDTRVLEQIAITLAEEGEPELALERYNRLTQLERDDYRRTMYRVKVAELTIKTRDRQSGVAAFEAILGDLNPEGWIYRDVRRRIETVFLQSGDQDSLVEYYETWLEKNPEDVEGMVRLAQFLASTARMPEARKWMDKAVTLAPSRGDLRKAYIRMLVDNQQFTEAAEQYRKLSESDPDDPDILMEWGKLVLRDNALPLEQRKTEAERIWRLIIKNQADDPLTHAQVADAFRHAEMKDQALELYLKAVELAPGDPQYREYLGEFYHILKQPEKAKETWLAISAPPNRTADNLARTAEVFHGFGFLDDAIQAITEACEVDPKDFALHMKASDYQSQAKNYERSLELLDIAEGLATHDDQKDAVIGQRIEIYQSSDQLSQRTAEMAAEVKSKPDATADDWNLLARFHEAAREFEPAARAIEAALEIDPKSITSLTTAARIAESAGDFGRASEINRELADIDRRSRGDHLMNIVRLQLQMGQHDDALATAEELIRSAPGNTEHYQFYAQTCFRLGKTDEGLEALRKAVRINPNEPALIMALGSALSDQFKTREAIELYWRAFDKSEELDDKTTLVTKLVPLYDQLNEFDALIERLDTARRNEDQRRAMTICIAQAYQSLGDIGAARTELEGLLSENTRDTNLLQQLAKLCESASDMDAAIDYQQQLVAIAPGHETEFPLAVMLQSVGRSEEASQIYLRLTRREEDPKRLLTSLDSLLTQGNYESVVKITDPLLGQNQTNWEILYRNGVALASLEKHEEAEKRFRTLLELELPHDSLGVDAKERAEQERRRARSNNLQGRTTTVADQYSPYQLFGMAYPIRQETGYFANPQDAYVGGGSRARIWTPEVFGHARMAAYGWLLRFSRDNDRKAEEEGHSEEDLIAGLEGRATAEDASRSTIWDYLYVCNLRTDGAGIFKIAKRLASDGTAEAQSFFLGSLSMRHQTGEQNPNEAMAPQPSEPLSDDEIELMLKCYKELGEHEAPQIAAGSQIIYASNGQAYVRVGNSYQLLHGVYRNGQAFMTVVAAELRLANREKEADEIFEAGLAEAKSAQELMGTISLLESEDKYDRVKEFYDRWLVAAKEELQQNDPAQASGNAAGGHIASTAVYPLIQWIGRLAPDKKHEEIKDILLSFVDLSTIELRQIRDQAAKKPGRRVATNQPAQRRIGVQTYYGPNANYVQVEVLFDDRMLPTTTVQMLRQCFEVFKQNGEDKALAKLLEDHLDDLEKELLPFQQLMLAQVLVWSGEGDEVLPLVTEAAAQFPEQGDFQLQIAQLHLSRENFDEAMKLVDAVESFDPGVLQQRELIALRAAERLGDFERARQAAETLFGMRLDSQTQIQLAQTMQRLGMNDLSDAILARAERTIGNDPQALASMMRMYQAQGKADQAKQAARLLLRRTTVPTLGSVRTATASRDAGVRSQAIKVLQQAGELDQMIEDLEGRIERSPNSPRFYQELAELFNATGSQSKVLPLLTKAVESQPKAVELRLQLAQALESTSKRSEACDQYLIVLKEQPQALMRDLSRVRNAFQSANRVDELGGILVEMDSRQISQPHYVLDIAQQILRKDADSEVGLKLLEKVFDDFPNYRSQLLSNATPQIFQNDRFFAMAKQSLVPSAAQIKADPWFGFHQIRSYSSDGTVHSSTSQMLAGLKGSPKLVVIEELIKESLKKNSDWHGGKAMLAQVELLRGNKDAARKQLKELLDEEEIRANMSTTAGWLLGQLAFDVGEMGDTTIELYELANDKSTNSGSITSQMRYSPVARLINLYKEADRVEDAKDLIMSAVDNVDTRINNAAYISDAKVQNYLWGAERLQELNCPVDAMRLYQKLLANREEFANAAVYRGRQGDYYDQQAKKGIEKAIELLTKSDMQFDPNLLLTADPTDSPEVPALDLMLVVPTPDKLGSQPISSTLADLVLKLSNKDELTIAFENRLIQLRKERPDDLSIPVLLLILQKKNERPGLDETIEQLVAIVKANPLETPEQDERPSSSQRRIAACSLPLWLAAEQIEDDQRWQESGKLFAERAIEAARLQADDTTTVMALLYAYGDHVLKLKGKEGAESKWSELLTLVTKRPDSSRRQTGEKTLLPPLVMSQFQTAMAVAKRAAENDMPQLSRDAFLESLKAGLPVSDPPNTTSTSGAPLGFVAAPAVLRTSSSSVARSTSQAELILQAISAKAIEVVQLWKGTDYPAELTYEVLRNVVLPESRPNECFLYPLARKSNETKVESLADYLIRAAKAAGKLDELKADVESRKEKSTNTLSLEILLGKLAMAQSDFPAANQCLVEIASQLITATKSDSIELACHIALPALEQDKLSENAFTIIKLAAKASQENTSTNLGTYVADKLTELVCEYAMKHGNPEAVREHFDNLIVARQTAYSRYGGDYGLYMQRQDLVNFANQSARIGAGDLALDFMGRAYDFKITNYGTPSFEESLTSSINYTRSLTPEKRYQAWATWTLPTPERKSLRCILQTIQPFAAPEAFVTKSFDIEPLHHSGALSNLNELVAAAKSANRLETLTHDVKALVDQDIPGASHLYALCLIEGDDPSTAEAYLASYFKGLGAQWSEPESKRDPNLINSAMVFFASLDADLFFTGPTERFVRFRDVMRKHASGQVVPVTIAYLHKLAVERPSAIVTGAGKTFGHWTHATMQLPLIQYSDQATWAKMDQSVVQLNGPAQSWLQLDYPIQGDFTFSFDAFHGSGQVGGIGYGGATVNSLSSSGGTFVIYTSGAELLQRNSANVQGTPSYERFTIQRKEDTFQCLLNGYTVYEEKTLDTSPWLMLVTSGGHGTSFRNFHMSGNPVVPKEVRLIAGNRMDGWNTQLYSESQPRRHLMAEPAPSRNSSLARQQQQEPKEFDWKVEEGVLLGRPLPGQSDAESWAFYQRPLLEGDSLRYEFYYEPGKTLVSPTLGRIALTLTPKGVLSHWLTNADDRHWVDAQNRVKEDAYRQTDTIALKENDWNTAELQLSGGDLIVKINDQPVYQRPVAQFVDTRFGIYRTKDFAGQVRNVTLRGDWPTDIQQIFNQDPLATSKPLTSADRLMVEALMTPEMQRALVREVMAKVKPLDDQAAYDFLTGWVLPNDQHQQWRLYFDYPPESNTDRISLDDYILCPAVELVRRAASLSQLAQLKTQVEQLETVDDVAARGKHVLIALIALESGDWDTAEKQYEKLLTNLQTPLPQDLVVAQRMPELLLAIQLGKHDQVWQLGMSLARTLRDQERDGEKSSGDSDWRSLVEAAYGAIEYEHLGKEVQQSDQRLTQWTEVPYVAANIRGKGDHFTQWIYERGLLSQIPADAWNQLFFQSPLTGKYEILAERSVLGHREGVISVGRRAAEPRYDLKKVRVITVGHGQTDVGSELEIANWKGMADFRIVVDGNVVTTYTNGVKIHEDKLPATPDPWVVLQSHLPRNRFSVHNLRIVGEPTIPSEIDLIESSNWWAWRADYYGDWHSQDQNSNAPYVKRDGEIFGNLRKDRSSSPLESLMMYTRPLLEDGEIEFESFYEPGQFEVHPAVGRTAYLLEEEGVATHQLTDAQWETRGLAIDNRQPLGDKDPDFVLNGWNKIRVAVQGDKLTIQVNGKEVVQQELQIPRNERFFGLFRYSDKTQCRVRNLKYRGDWPKKLPKLEDQQLAYASEGALTQIEPIGQATELKLGQSIDALKQEGLNVLGPEEMFSVEDDKLAWKLSQGGTWGRWPGVEKTVSLTGDTEITLDFHDLKLKNPKEGWGCNLSLVIHLDDAAKTTIDNLVGVTAKGEAVNAASVRCNFPGKEGATIQFEAIPENAPSGKLRLVRRGGRVHCLSSWGDDQPYQLIASFTVGEAKIRKISVRAKASDDNAEVSCAIGSMVIQELKPALSTK</sequence>
<feature type="repeat" description="TPR" evidence="1">
    <location>
        <begin position="113"/>
        <end position="146"/>
    </location>
</feature>
<evidence type="ECO:0000256" key="1">
    <source>
        <dbReference type="PROSITE-ProRule" id="PRU00339"/>
    </source>
</evidence>
<dbReference type="Gene3D" id="1.25.40.10">
    <property type="entry name" value="Tetratricopeptide repeat domain"/>
    <property type="match status" value="6"/>
</dbReference>
<dbReference type="EMBL" id="PUIB01000006">
    <property type="protein sequence ID" value="PQO41144.1"/>
    <property type="molecule type" value="Genomic_DNA"/>
</dbReference>
<dbReference type="Pfam" id="PF13181">
    <property type="entry name" value="TPR_8"/>
    <property type="match status" value="1"/>
</dbReference>
<feature type="domain" description="DUF1583" evidence="6">
    <location>
        <begin position="3075"/>
        <end position="3218"/>
    </location>
</feature>
<feature type="repeat" description="TPR" evidence="1">
    <location>
        <begin position="435"/>
        <end position="468"/>
    </location>
</feature>
<dbReference type="InterPro" id="IPR019734">
    <property type="entry name" value="TPR_rpt"/>
</dbReference>
<feature type="domain" description="DUF1581" evidence="4">
    <location>
        <begin position="2958"/>
        <end position="3032"/>
    </location>
</feature>
<dbReference type="Pfam" id="PF07619">
    <property type="entry name" value="DUF1581"/>
    <property type="match status" value="2"/>
</dbReference>
<evidence type="ECO:0008006" key="9">
    <source>
        <dbReference type="Google" id="ProtNLM"/>
    </source>
</evidence>
<dbReference type="InterPro" id="IPR022660">
    <property type="entry name" value="DUF1581"/>
</dbReference>
<dbReference type="Proteomes" id="UP000239388">
    <property type="component" value="Unassembled WGS sequence"/>
</dbReference>
<dbReference type="SUPFAM" id="SSF48452">
    <property type="entry name" value="TPR-like"/>
    <property type="match status" value="6"/>
</dbReference>
<feature type="repeat" description="TPR" evidence="1">
    <location>
        <begin position="184"/>
        <end position="217"/>
    </location>
</feature>
<evidence type="ECO:0000313" key="7">
    <source>
        <dbReference type="EMBL" id="PQO41144.1"/>
    </source>
</evidence>
<dbReference type="Pfam" id="PF07622">
    <property type="entry name" value="DUF1583"/>
    <property type="match status" value="1"/>
</dbReference>
<dbReference type="SMART" id="SM00028">
    <property type="entry name" value="TPR"/>
    <property type="match status" value="17"/>
</dbReference>
<comment type="caution">
    <text evidence="7">The sequence shown here is derived from an EMBL/GenBank/DDBJ whole genome shotgun (WGS) entry which is preliminary data.</text>
</comment>
<dbReference type="InterPro" id="IPR046518">
    <property type="entry name" value="DUF1583_N"/>
</dbReference>
<feature type="region of interest" description="Disordered" evidence="3">
    <location>
        <begin position="3029"/>
        <end position="3055"/>
    </location>
</feature>
<evidence type="ECO:0000256" key="3">
    <source>
        <dbReference type="SAM" id="MobiDB-lite"/>
    </source>
</evidence>
<evidence type="ECO:0000313" key="8">
    <source>
        <dbReference type="Proteomes" id="UP000239388"/>
    </source>
</evidence>
<feature type="domain" description="DUF1583" evidence="5">
    <location>
        <begin position="3891"/>
        <end position="4025"/>
    </location>
</feature>
<feature type="compositionally biased region" description="Polar residues" evidence="3">
    <location>
        <begin position="3042"/>
        <end position="3053"/>
    </location>
</feature>
<feature type="coiled-coil region" evidence="2">
    <location>
        <begin position="2432"/>
        <end position="2459"/>
    </location>
</feature>
<feature type="repeat" description="TPR" evidence="1">
    <location>
        <begin position="147"/>
        <end position="180"/>
    </location>
</feature>
<organism evidence="7 8">
    <name type="scientific">Blastopirellula marina</name>
    <dbReference type="NCBI Taxonomy" id="124"/>
    <lineage>
        <taxon>Bacteria</taxon>
        <taxon>Pseudomonadati</taxon>
        <taxon>Planctomycetota</taxon>
        <taxon>Planctomycetia</taxon>
        <taxon>Pirellulales</taxon>
        <taxon>Pirellulaceae</taxon>
        <taxon>Blastopirellula</taxon>
    </lineage>
</organism>
<dbReference type="PANTHER" id="PTHR12558">
    <property type="entry name" value="CELL DIVISION CYCLE 16,23,27"/>
    <property type="match status" value="1"/>
</dbReference>
<feature type="repeat" description="TPR" evidence="1">
    <location>
        <begin position="712"/>
        <end position="745"/>
    </location>
</feature>
<dbReference type="InterPro" id="IPR011475">
    <property type="entry name" value="DUF1583"/>
</dbReference>
<evidence type="ECO:0000259" key="4">
    <source>
        <dbReference type="Pfam" id="PF07619"/>
    </source>
</evidence>
<evidence type="ECO:0000259" key="6">
    <source>
        <dbReference type="Pfam" id="PF20407"/>
    </source>
</evidence>
<dbReference type="PROSITE" id="PS50005">
    <property type="entry name" value="TPR"/>
    <property type="match status" value="6"/>
</dbReference>